<dbReference type="InterPro" id="IPR001279">
    <property type="entry name" value="Metallo-B-lactamas"/>
</dbReference>
<dbReference type="SUPFAM" id="SSF56281">
    <property type="entry name" value="Metallo-hydrolase/oxidoreductase"/>
    <property type="match status" value="1"/>
</dbReference>
<dbReference type="RefSeq" id="WP_065255721.1">
    <property type="nucleotide sequence ID" value="NZ_JARDJM010000053.1"/>
</dbReference>
<keyword evidence="1" id="KW-1133">Transmembrane helix</keyword>
<name>A0A1B8Q7Y5_MORLA</name>
<dbReference type="Pfam" id="PF12706">
    <property type="entry name" value="Lactamase_B_2"/>
    <property type="match status" value="1"/>
</dbReference>
<evidence type="ECO:0000259" key="2">
    <source>
        <dbReference type="Pfam" id="PF12706"/>
    </source>
</evidence>
<dbReference type="Gene3D" id="3.60.15.10">
    <property type="entry name" value="Ribonuclease Z/Hydroxyacylglutathione hydrolase-like"/>
    <property type="match status" value="1"/>
</dbReference>
<proteinExistence type="predicted"/>
<dbReference type="AlphaFoldDB" id="A0A1B8Q7Y5"/>
<dbReference type="InterPro" id="IPR036866">
    <property type="entry name" value="RibonucZ/Hydroxyglut_hydro"/>
</dbReference>
<dbReference type="PANTHER" id="PTHR15032:SF4">
    <property type="entry name" value="N-ACYL-PHOSPHATIDYLETHANOLAMINE-HYDROLYZING PHOSPHOLIPASE D"/>
    <property type="match status" value="1"/>
</dbReference>
<protein>
    <submittedName>
        <fullName evidence="3">Multidrug transporter</fullName>
    </submittedName>
</protein>
<keyword evidence="1" id="KW-0812">Transmembrane</keyword>
<dbReference type="EMBL" id="LZMS01000005">
    <property type="protein sequence ID" value="OBX67074.1"/>
    <property type="molecule type" value="Genomic_DNA"/>
</dbReference>
<evidence type="ECO:0000313" key="4">
    <source>
        <dbReference type="Proteomes" id="UP000092607"/>
    </source>
</evidence>
<organism evidence="3 4">
    <name type="scientific">Moraxella lacunata</name>
    <dbReference type="NCBI Taxonomy" id="477"/>
    <lineage>
        <taxon>Bacteria</taxon>
        <taxon>Pseudomonadati</taxon>
        <taxon>Pseudomonadota</taxon>
        <taxon>Gammaproteobacteria</taxon>
        <taxon>Moraxellales</taxon>
        <taxon>Moraxellaceae</taxon>
        <taxon>Moraxella</taxon>
    </lineage>
</organism>
<accession>A0A1B8Q7Y5</accession>
<evidence type="ECO:0000256" key="1">
    <source>
        <dbReference type="SAM" id="Phobius"/>
    </source>
</evidence>
<gene>
    <name evidence="3" type="ORF">A9309_12330</name>
</gene>
<dbReference type="GO" id="GO:0005737">
    <property type="term" value="C:cytoplasm"/>
    <property type="evidence" value="ECO:0007669"/>
    <property type="project" value="TreeGrafter"/>
</dbReference>
<evidence type="ECO:0000313" key="3">
    <source>
        <dbReference type="EMBL" id="OBX67074.1"/>
    </source>
</evidence>
<comment type="caution">
    <text evidence="3">The sequence shown here is derived from an EMBL/GenBank/DDBJ whole genome shotgun (WGS) entry which is preliminary data.</text>
</comment>
<reference evidence="3 4" key="1">
    <citation type="submission" date="2016-06" db="EMBL/GenBank/DDBJ databases">
        <title>Draft genome of Moraxella lacunata CCUG 57757A.</title>
        <authorList>
            <person name="Salva-Serra F."/>
            <person name="Engstrom-Jakobsson H."/>
            <person name="Thorell K."/>
            <person name="Gonzales-Siles L."/>
            <person name="Karlsson R."/>
            <person name="Boulund F."/>
            <person name="Engstrand L."/>
            <person name="Kristiansson E."/>
            <person name="Moore E."/>
        </authorList>
    </citation>
    <scope>NUCLEOTIDE SEQUENCE [LARGE SCALE GENOMIC DNA]</scope>
    <source>
        <strain evidence="3 4">CCUG 57757A</strain>
    </source>
</reference>
<dbReference type="PANTHER" id="PTHR15032">
    <property type="entry name" value="N-ACYL-PHOSPHATIDYLETHANOLAMINE-HYDROLYZING PHOSPHOLIPASE D"/>
    <property type="match status" value="1"/>
</dbReference>
<sequence>MKPTVKHPILKRLLKFTLITLGVLTLIIAILGVMLYRNLGGLPDESRFAHLPYYKNGQFVNLYTTDLPYYPDKATGQGGFVRFDGYTPKARLPMVDLNQATFGQPENFAYYWLGHASAILELDGVRFLTDPVFDNANPLNLPLIAPRFQEAPITRQNLPAIDVVLITHDHYDHLEATTIRHLADKAERFVVPLGVGARLESWGVPSEKITELGWGDSTQIGKIKLTAEPTQHYSSRWTNDHNKTLWASFVFEGSKRLYWSGDTGYAEHFSDIGKKYGEFDIAFMEIDAANAGWPKTHMFAHQSVRASLDLNAKKMVPMHWGVFSLGRNPWYESIDNAVKSAKEHNLAIDVPKMGEKYTDGFVNDNWWENKALRRE</sequence>
<keyword evidence="1" id="KW-0472">Membrane</keyword>
<feature type="transmembrane region" description="Helical" evidence="1">
    <location>
        <begin position="12"/>
        <end position="36"/>
    </location>
</feature>
<dbReference type="Proteomes" id="UP000092607">
    <property type="component" value="Unassembled WGS sequence"/>
</dbReference>
<feature type="domain" description="Metallo-beta-lactamase" evidence="2">
    <location>
        <begin position="126"/>
        <end position="320"/>
    </location>
</feature>